<dbReference type="Gramene" id="KQK12212">
    <property type="protein sequence ID" value="KQK12212"/>
    <property type="gene ID" value="BRADI_1g02205v3"/>
</dbReference>
<dbReference type="Proteomes" id="UP000008810">
    <property type="component" value="Chromosome 1"/>
</dbReference>
<dbReference type="Gene3D" id="2.170.15.10">
    <property type="entry name" value="Proaerolysin, chain A, domain 3"/>
    <property type="match status" value="1"/>
</dbReference>
<dbReference type="SMART" id="SM00791">
    <property type="entry name" value="Agglutinin"/>
    <property type="match status" value="1"/>
</dbReference>
<evidence type="ECO:0000313" key="3">
    <source>
        <dbReference type="EnsemblPlants" id="KQK12212"/>
    </source>
</evidence>
<dbReference type="EnsemblPlants" id="KQK12212">
    <property type="protein sequence ID" value="KQK12212"/>
    <property type="gene ID" value="BRADI_1g02205v3"/>
</dbReference>
<dbReference type="PANTHER" id="PTHR39244">
    <property type="entry name" value="NATTERIN-4"/>
    <property type="match status" value="1"/>
</dbReference>
<dbReference type="Pfam" id="PF07468">
    <property type="entry name" value="Agglutinin"/>
    <property type="match status" value="2"/>
</dbReference>
<dbReference type="SUPFAM" id="SSF56973">
    <property type="entry name" value="Aerolisin/ETX pore-forming domain"/>
    <property type="match status" value="1"/>
</dbReference>
<keyword evidence="4" id="KW-1185">Reference proteome</keyword>
<evidence type="ECO:0000259" key="1">
    <source>
        <dbReference type="SMART" id="SM00791"/>
    </source>
</evidence>
<dbReference type="InterPro" id="IPR053237">
    <property type="entry name" value="Natterin_C"/>
</dbReference>
<reference evidence="3" key="3">
    <citation type="submission" date="2018-08" db="UniProtKB">
        <authorList>
            <consortium name="EnsemblPlants"/>
        </authorList>
    </citation>
    <scope>IDENTIFICATION</scope>
    <source>
        <strain evidence="3">cv. Bd21</strain>
    </source>
</reference>
<feature type="domain" description="Agglutinin" evidence="1">
    <location>
        <begin position="136"/>
        <end position="276"/>
    </location>
</feature>
<dbReference type="Gene3D" id="2.80.10.50">
    <property type="match status" value="2"/>
</dbReference>
<protein>
    <recommendedName>
        <fullName evidence="1">Agglutinin domain-containing protein</fullName>
    </recommendedName>
</protein>
<organism evidence="2">
    <name type="scientific">Brachypodium distachyon</name>
    <name type="common">Purple false brome</name>
    <name type="synonym">Trachynia distachya</name>
    <dbReference type="NCBI Taxonomy" id="15368"/>
    <lineage>
        <taxon>Eukaryota</taxon>
        <taxon>Viridiplantae</taxon>
        <taxon>Streptophyta</taxon>
        <taxon>Embryophyta</taxon>
        <taxon>Tracheophyta</taxon>
        <taxon>Spermatophyta</taxon>
        <taxon>Magnoliopsida</taxon>
        <taxon>Liliopsida</taxon>
        <taxon>Poales</taxon>
        <taxon>Poaceae</taxon>
        <taxon>BOP clade</taxon>
        <taxon>Pooideae</taxon>
        <taxon>Stipodae</taxon>
        <taxon>Brachypodieae</taxon>
        <taxon>Brachypodium</taxon>
    </lineage>
</organism>
<dbReference type="OrthoDB" id="4948898at2759"/>
<dbReference type="InterPro" id="IPR036242">
    <property type="entry name" value="Agglutinin_dom_sf"/>
</dbReference>
<accession>A0A0Q3JIZ0</accession>
<dbReference type="CDD" id="cd00257">
    <property type="entry name" value="beta-trefoil_FSCN-like"/>
    <property type="match status" value="1"/>
</dbReference>
<evidence type="ECO:0000313" key="4">
    <source>
        <dbReference type="Proteomes" id="UP000008810"/>
    </source>
</evidence>
<evidence type="ECO:0000313" key="2">
    <source>
        <dbReference type="EMBL" id="KQK12212.1"/>
    </source>
</evidence>
<gene>
    <name evidence="3" type="primary">LOC104581934</name>
    <name evidence="2" type="ORF">BRADI_1g02205v3</name>
</gene>
<name>A0A0Q3JIZ0_BRADI</name>
<sequence length="426" mass="47363">MLDDGGLMRPHVRFYIELSREYQGLVHVRCYNNKYWVPEQPAGGISFAVMGVADKPEEDPSKPSCTLFEPTFNASGDHPSDPLRSVSFFHVQLKQYATFTTQPDMEGEPKERRPRDFFWLGSEPSFFILIDLSQLAVLPRYVAFKGNNGKYLRLGDNDYLEFTASQVSDPRAINTVVSNNDGTVTLKSRGNGRYWALERGIGVRCIRADAARVGTLEPEKVFKVAKVGNYFTLENIQNNQLCKSTADDRLGTEAGSSSSSSSSGSIAEEAKLLLEEPVLSREIYNVVYNETDSPRIYGGTDFSMVSASALTQKETRTWDTTVSHKAGVSTTIEVGIPKIGAGLTIEFDYEFSKSFSWGNRRGEAEGTECGVTVSAVARQAKCDVPFSYTQKDVLYDGTVETTYHDDGMFTGMNSFDVQYVTREEDL</sequence>
<dbReference type="ExpressionAtlas" id="A0A0Q3JIZ0">
    <property type="expression patterns" value="differential"/>
</dbReference>
<dbReference type="CDD" id="cd20216">
    <property type="entry name" value="PFM_HFR-2-like"/>
    <property type="match status" value="1"/>
</dbReference>
<dbReference type="SUPFAM" id="SSF50382">
    <property type="entry name" value="Agglutinin"/>
    <property type="match status" value="2"/>
</dbReference>
<reference evidence="2" key="2">
    <citation type="submission" date="2017-06" db="EMBL/GenBank/DDBJ databases">
        <title>WGS assembly of Brachypodium distachyon.</title>
        <authorList>
            <consortium name="The International Brachypodium Initiative"/>
            <person name="Lucas S."/>
            <person name="Harmon-Smith M."/>
            <person name="Lail K."/>
            <person name="Tice H."/>
            <person name="Grimwood J."/>
            <person name="Bruce D."/>
            <person name="Barry K."/>
            <person name="Shu S."/>
            <person name="Lindquist E."/>
            <person name="Wang M."/>
            <person name="Pitluck S."/>
            <person name="Vogel J.P."/>
            <person name="Garvin D.F."/>
            <person name="Mockler T.C."/>
            <person name="Schmutz J."/>
            <person name="Rokhsar D."/>
            <person name="Bevan M.W."/>
        </authorList>
    </citation>
    <scope>NUCLEOTIDE SEQUENCE</scope>
    <source>
        <strain evidence="2">Bd21</strain>
    </source>
</reference>
<dbReference type="InterPro" id="IPR008998">
    <property type="entry name" value="Agglutinin"/>
</dbReference>
<dbReference type="AlphaFoldDB" id="A0A0Q3JIZ0"/>
<dbReference type="EMBL" id="CM000880">
    <property type="protein sequence ID" value="KQK12212.1"/>
    <property type="molecule type" value="Genomic_DNA"/>
</dbReference>
<proteinExistence type="predicted"/>
<dbReference type="PANTHER" id="PTHR39244:SF5">
    <property type="entry name" value="NATTERIN-3-LIKE"/>
    <property type="match status" value="1"/>
</dbReference>
<reference evidence="2 3" key="1">
    <citation type="journal article" date="2010" name="Nature">
        <title>Genome sequencing and analysis of the model grass Brachypodium distachyon.</title>
        <authorList>
            <consortium name="International Brachypodium Initiative"/>
        </authorList>
    </citation>
    <scope>NUCLEOTIDE SEQUENCE [LARGE SCALE GENOMIC DNA]</scope>
    <source>
        <strain evidence="2 3">Bd21</strain>
    </source>
</reference>